<dbReference type="AlphaFoldDB" id="A0AAV6SJF4"/>
<dbReference type="EMBL" id="JAGKHQ010000004">
    <property type="protein sequence ID" value="KAG7517205.1"/>
    <property type="molecule type" value="Genomic_DNA"/>
</dbReference>
<protein>
    <submittedName>
        <fullName evidence="1">Uncharacterized protein</fullName>
    </submittedName>
</protein>
<organism evidence="1 2">
    <name type="scientific">Solea senegalensis</name>
    <name type="common">Senegalese sole</name>
    <dbReference type="NCBI Taxonomy" id="28829"/>
    <lineage>
        <taxon>Eukaryota</taxon>
        <taxon>Metazoa</taxon>
        <taxon>Chordata</taxon>
        <taxon>Craniata</taxon>
        <taxon>Vertebrata</taxon>
        <taxon>Euteleostomi</taxon>
        <taxon>Actinopterygii</taxon>
        <taxon>Neopterygii</taxon>
        <taxon>Teleostei</taxon>
        <taxon>Neoteleostei</taxon>
        <taxon>Acanthomorphata</taxon>
        <taxon>Carangaria</taxon>
        <taxon>Pleuronectiformes</taxon>
        <taxon>Pleuronectoidei</taxon>
        <taxon>Soleidae</taxon>
        <taxon>Solea</taxon>
    </lineage>
</organism>
<evidence type="ECO:0000313" key="1">
    <source>
        <dbReference type="EMBL" id="KAG7517205.1"/>
    </source>
</evidence>
<reference evidence="1 2" key="1">
    <citation type="journal article" date="2021" name="Sci. Rep.">
        <title>Chromosome anchoring in Senegalese sole (Solea senegalensis) reveals sex-associated markers and genome rearrangements in flatfish.</title>
        <authorList>
            <person name="Guerrero-Cozar I."/>
            <person name="Gomez-Garrido J."/>
            <person name="Berbel C."/>
            <person name="Martinez-Blanch J.F."/>
            <person name="Alioto T."/>
            <person name="Claros M.G."/>
            <person name="Gagnaire P.A."/>
            <person name="Manchado M."/>
        </authorList>
    </citation>
    <scope>NUCLEOTIDE SEQUENCE [LARGE SCALE GENOMIC DNA]</scope>
    <source>
        <strain evidence="1">Sse05_10M</strain>
    </source>
</reference>
<proteinExistence type="predicted"/>
<keyword evidence="2" id="KW-1185">Reference proteome</keyword>
<evidence type="ECO:0000313" key="2">
    <source>
        <dbReference type="Proteomes" id="UP000693946"/>
    </source>
</evidence>
<sequence length="136" mass="15694">MAGNYSSIVSLRELPFSRQSNIDKLAIEELGPPRPNLNINQVSTKAGKTYNHRFSQSWYSNPGIFRGLVNLVASLDEVFEEHLRTATVFKGMSKMVQNKLLNCITSVINFFWRRLNRLDLWQSKQIKPQMSLHRPS</sequence>
<gene>
    <name evidence="1" type="ORF">JOB18_001331</name>
</gene>
<name>A0AAV6SJF4_SOLSE</name>
<dbReference type="Proteomes" id="UP000693946">
    <property type="component" value="Linkage Group LG12"/>
</dbReference>
<comment type="caution">
    <text evidence="1">The sequence shown here is derived from an EMBL/GenBank/DDBJ whole genome shotgun (WGS) entry which is preliminary data.</text>
</comment>
<accession>A0AAV6SJF4</accession>